<dbReference type="AlphaFoldDB" id="A0A9X2Z1K7"/>
<reference evidence="3" key="1">
    <citation type="submission" date="2020-07" db="EMBL/GenBank/DDBJ databases">
        <authorList>
            <person name="Pettersson B.M.F."/>
            <person name="Behra P.R.K."/>
            <person name="Ramesh M."/>
            <person name="Das S."/>
            <person name="Dasgupta S."/>
            <person name="Kirsebom L.A."/>
        </authorList>
    </citation>
    <scope>NUCLEOTIDE SEQUENCE</scope>
    <source>
        <strain evidence="3">DSM 44838</strain>
    </source>
</reference>
<dbReference type="EMBL" id="JACKVK010000008">
    <property type="protein sequence ID" value="MCV7421246.1"/>
    <property type="molecule type" value="Genomic_DNA"/>
</dbReference>
<comment type="caution">
    <text evidence="3">The sequence shown here is derived from an EMBL/GenBank/DDBJ whole genome shotgun (WGS) entry which is preliminary data.</text>
</comment>
<proteinExistence type="predicted"/>
<gene>
    <name evidence="3" type="ORF">H7K45_11905</name>
</gene>
<name>A0A9X2Z1K7_9MYCO</name>
<evidence type="ECO:0000256" key="2">
    <source>
        <dbReference type="SAM" id="Phobius"/>
    </source>
</evidence>
<organism evidence="3 4">
    <name type="scientific">Mycobacterium yunnanensis</name>
    <dbReference type="NCBI Taxonomy" id="368477"/>
    <lineage>
        <taxon>Bacteria</taxon>
        <taxon>Bacillati</taxon>
        <taxon>Actinomycetota</taxon>
        <taxon>Actinomycetes</taxon>
        <taxon>Mycobacteriales</taxon>
        <taxon>Mycobacteriaceae</taxon>
        <taxon>Mycobacterium</taxon>
    </lineage>
</organism>
<sequence length="226" mass="24579">MGIVFRLAELALMLVPVAGVVFAGLGLWKRFQGSSAPAPAEPQHAPSPAPANTAAGPNERPAAVWRMITRTLETHAQTDARWLEYELDAAKLLDFPLMTDLRAPLTNEFHKAKLRADLLRPARAEDLLDDREAAAQYLAAVEDYTTAFDAAETEAIRRRRSDFSPEQQQRIARARSLLSVASDAGATQNERGQAYELAGKELDGLVVLPPATRLGIERGIAGQLDG</sequence>
<keyword evidence="2" id="KW-0472">Membrane</keyword>
<feature type="transmembrane region" description="Helical" evidence="2">
    <location>
        <begin position="7"/>
        <end position="28"/>
    </location>
</feature>
<feature type="region of interest" description="Disordered" evidence="1">
    <location>
        <begin position="36"/>
        <end position="57"/>
    </location>
</feature>
<dbReference type="RefSeq" id="WP_263996021.1">
    <property type="nucleotide sequence ID" value="NZ_JACKVK010000008.1"/>
</dbReference>
<evidence type="ECO:0000256" key="1">
    <source>
        <dbReference type="SAM" id="MobiDB-lite"/>
    </source>
</evidence>
<reference evidence="3" key="2">
    <citation type="journal article" date="2022" name="BMC Genomics">
        <title>Comparative genome analysis of mycobacteria focusing on tRNA and non-coding RNA.</title>
        <authorList>
            <person name="Behra P.R.K."/>
            <person name="Pettersson B.M.F."/>
            <person name="Ramesh M."/>
            <person name="Das S."/>
            <person name="Dasgupta S."/>
            <person name="Kirsebom L.A."/>
        </authorList>
    </citation>
    <scope>NUCLEOTIDE SEQUENCE</scope>
    <source>
        <strain evidence="3">DSM 44838</strain>
    </source>
</reference>
<accession>A0A9X2Z1K7</accession>
<evidence type="ECO:0000313" key="3">
    <source>
        <dbReference type="EMBL" id="MCV7421246.1"/>
    </source>
</evidence>
<dbReference type="Proteomes" id="UP001141629">
    <property type="component" value="Unassembled WGS sequence"/>
</dbReference>
<keyword evidence="2" id="KW-1133">Transmembrane helix</keyword>
<evidence type="ECO:0000313" key="4">
    <source>
        <dbReference type="Proteomes" id="UP001141629"/>
    </source>
</evidence>
<keyword evidence="2" id="KW-0812">Transmembrane</keyword>
<keyword evidence="4" id="KW-1185">Reference proteome</keyword>
<protein>
    <submittedName>
        <fullName evidence="3">Uncharacterized protein</fullName>
    </submittedName>
</protein>